<keyword evidence="3" id="KW-1185">Reference proteome</keyword>
<dbReference type="KEGG" id="vin:AKJ08_0171"/>
<name>A0A0K1P9K6_9BACT</name>
<gene>
    <name evidence="2" type="ORF">AKJ08_0171</name>
</gene>
<sequence>MTNVHFLTGWPGFLGRRLLERLLEVDRKSTVAVLVQPRFAKDAKKELLALPRPKSSRVRMLVGDIVDMHLGLSGDEYRSLTSEVTRIFHLAAASQLAADRRALERVNVVGTRNVLELAADSPNLVRFGHVSTVQVAGDRQGVVDEAELEEGQRFRNAYEETKFRAEVIVRKAMSDLPITVFRPSTIIGDSRTGEVDRLGGPYSLALQLVTSPLRVPVPLPGDGSFPLNVVPSDFVADAMLELARKPEAVGKTFHLVDPNPMSARKVYERIAEMAGRKPLRLGLSAKASAALFRLPVIERIVGGGRTNLDHLNQIVIFNCRNTLELLDGTGIRCPPLDAYLDRLVGRVRQQVAAERTARLPEAAIDDPLAPAEPAQDSLASV</sequence>
<dbReference type="PANTHER" id="PTHR43245:SF51">
    <property type="entry name" value="SHORT CHAIN DEHYDROGENASE_REDUCTASE FAMILY 42E, MEMBER 2"/>
    <property type="match status" value="1"/>
</dbReference>
<dbReference type="PANTHER" id="PTHR43245">
    <property type="entry name" value="BIFUNCTIONAL POLYMYXIN RESISTANCE PROTEIN ARNA"/>
    <property type="match status" value="1"/>
</dbReference>
<dbReference type="InterPro" id="IPR036291">
    <property type="entry name" value="NAD(P)-bd_dom_sf"/>
</dbReference>
<proteinExistence type="predicted"/>
<dbReference type="RefSeq" id="WP_050724327.1">
    <property type="nucleotide sequence ID" value="NZ_CP012332.1"/>
</dbReference>
<feature type="domain" description="Thioester reductase (TE)" evidence="1">
    <location>
        <begin position="7"/>
        <end position="239"/>
    </location>
</feature>
<dbReference type="AlphaFoldDB" id="A0A0K1P9K6"/>
<reference evidence="2 3" key="1">
    <citation type="submission" date="2015-08" db="EMBL/GenBank/DDBJ databases">
        <authorList>
            <person name="Babu N.S."/>
            <person name="Beckwith C.J."/>
            <person name="Beseler K.G."/>
            <person name="Brison A."/>
            <person name="Carone J.V."/>
            <person name="Caskin T.P."/>
            <person name="Diamond M."/>
            <person name="Durham M.E."/>
            <person name="Foxe J.M."/>
            <person name="Go M."/>
            <person name="Henderson B.A."/>
            <person name="Jones I.B."/>
            <person name="McGettigan J.A."/>
            <person name="Micheletti S.J."/>
            <person name="Nasrallah M.E."/>
            <person name="Ortiz D."/>
            <person name="Piller C.R."/>
            <person name="Privatt S.R."/>
            <person name="Schneider S.L."/>
            <person name="Sharp S."/>
            <person name="Smith T.C."/>
            <person name="Stanton J.D."/>
            <person name="Ullery H.E."/>
            <person name="Wilson R.J."/>
            <person name="Serrano M.G."/>
            <person name="Buck G."/>
            <person name="Lee V."/>
            <person name="Wang Y."/>
            <person name="Carvalho R."/>
            <person name="Voegtly L."/>
            <person name="Shi R."/>
            <person name="Duckworth R."/>
            <person name="Johnson A."/>
            <person name="Loviza R."/>
            <person name="Walstead R."/>
            <person name="Shah Z."/>
            <person name="Kiflezghi M."/>
            <person name="Wade K."/>
            <person name="Ball S.L."/>
            <person name="Bradley K.W."/>
            <person name="Asai D.J."/>
            <person name="Bowman C.A."/>
            <person name="Russell D.A."/>
            <person name="Pope W.H."/>
            <person name="Jacobs-Sera D."/>
            <person name="Hendrix R.W."/>
            <person name="Hatfull G.F."/>
        </authorList>
    </citation>
    <scope>NUCLEOTIDE SEQUENCE [LARGE SCALE GENOMIC DNA]</scope>
    <source>
        <strain evidence="2 3">DSM 27710</strain>
    </source>
</reference>
<dbReference type="InterPro" id="IPR050177">
    <property type="entry name" value="Lipid_A_modif_metabolic_enz"/>
</dbReference>
<accession>A0A0K1P9K6</accession>
<evidence type="ECO:0000259" key="1">
    <source>
        <dbReference type="Pfam" id="PF07993"/>
    </source>
</evidence>
<evidence type="ECO:0000313" key="3">
    <source>
        <dbReference type="Proteomes" id="UP000055590"/>
    </source>
</evidence>
<dbReference type="EMBL" id="CP012332">
    <property type="protein sequence ID" value="AKU89784.1"/>
    <property type="molecule type" value="Genomic_DNA"/>
</dbReference>
<dbReference type="PATRIC" id="fig|1391653.3.peg.182"/>
<dbReference type="CDD" id="cd05263">
    <property type="entry name" value="MupV_like_SDR_e"/>
    <property type="match status" value="1"/>
</dbReference>
<dbReference type="Proteomes" id="UP000055590">
    <property type="component" value="Chromosome"/>
</dbReference>
<protein>
    <submittedName>
        <fullName evidence="2">Sorbitol-6-phosphate 2-dehydrogenase</fullName>
    </submittedName>
</protein>
<dbReference type="InterPro" id="IPR013120">
    <property type="entry name" value="FAR_NAD-bd"/>
</dbReference>
<dbReference type="SUPFAM" id="SSF51735">
    <property type="entry name" value="NAD(P)-binding Rossmann-fold domains"/>
    <property type="match status" value="1"/>
</dbReference>
<dbReference type="STRING" id="1391653.AKJ08_0171"/>
<dbReference type="Gene3D" id="3.40.50.720">
    <property type="entry name" value="NAD(P)-binding Rossmann-like Domain"/>
    <property type="match status" value="1"/>
</dbReference>
<evidence type="ECO:0000313" key="2">
    <source>
        <dbReference type="EMBL" id="AKU89784.1"/>
    </source>
</evidence>
<organism evidence="2 3">
    <name type="scientific">Vulgatibacter incomptus</name>
    <dbReference type="NCBI Taxonomy" id="1391653"/>
    <lineage>
        <taxon>Bacteria</taxon>
        <taxon>Pseudomonadati</taxon>
        <taxon>Myxococcota</taxon>
        <taxon>Myxococcia</taxon>
        <taxon>Myxococcales</taxon>
        <taxon>Cystobacterineae</taxon>
        <taxon>Vulgatibacteraceae</taxon>
        <taxon>Vulgatibacter</taxon>
    </lineage>
</organism>
<dbReference type="Pfam" id="PF07993">
    <property type="entry name" value="NAD_binding_4"/>
    <property type="match status" value="1"/>
</dbReference>